<dbReference type="InterPro" id="IPR036465">
    <property type="entry name" value="vWFA_dom_sf"/>
</dbReference>
<comment type="caution">
    <text evidence="2">The sequence shown here is derived from an EMBL/GenBank/DDBJ whole genome shotgun (WGS) entry which is preliminary data.</text>
</comment>
<dbReference type="CDD" id="cd00198">
    <property type="entry name" value="vWFA"/>
    <property type="match status" value="1"/>
</dbReference>
<evidence type="ECO:0000313" key="2">
    <source>
        <dbReference type="EMBL" id="KAK6744410.1"/>
    </source>
</evidence>
<accession>A0ABR1D1Q5</accession>
<dbReference type="Pfam" id="PF00092">
    <property type="entry name" value="VWA"/>
    <property type="match status" value="1"/>
</dbReference>
<dbReference type="InterPro" id="IPR002035">
    <property type="entry name" value="VWF_A"/>
</dbReference>
<dbReference type="SMART" id="SM00327">
    <property type="entry name" value="VWA"/>
    <property type="match status" value="1"/>
</dbReference>
<sequence length="665" mass="75317">MVLYLLTRQKLAPNCEHIRSVKMIVIFSYLVSTTHAVGTFEALCTHPFFYGAGELKGMECEVSYPMDTLNDLKAYDLCATTSPFEVRFYKFGYPTKCIYVKSHYCEDSELSLYDKCIVVKNYGEFSLDACGDSHKLHTIEHRDELKWITVLLELSVPEVWIANKDEDAELLNPRFEKGRGRENATDLRATLHIQGDSFGSYLRGTTFYAETSKKLPYLCSRSAMAFESTIRDIFNVITTLGFQSEMGKDRTGAPRPFSFLPLMMAVRGSKFDPQLQELHQACQLLPNGYAASLYDFYNKEGFSAIRAKFPDGLCRTTIGRIPSFSVDPEPSCVHNKEEYKANRKRWTYYGPGNFTALSNEAYWEEKYPSNLCADLPRTTAGLLQSYVDIPAIARRPILCTYGNPPSVIPLKLDDQCNKAAHFDHAKQRCVCNNPEKDGKVIDPKKYAKFPEGIVCIDCVNTTVVRSIVFVLDDSGTVKNEGWLEQKKFMVKVTELIKNIRVGIVVIAGTPTVEVDIDFYENNKGKIKNFLETKEWGNKWTSIGPALYLARKSLENEETKERIIVLISDGDADFCPYDDPFDKCPPEAKRNLIAHSQEKEADEIYKRKIRVIFALVGTLYKGSDAAIARVNHIAKSPENIVPVASFTSFDTSVLDNMIYTICKEQH</sequence>
<reference evidence="2 3" key="1">
    <citation type="submission" date="2023-08" db="EMBL/GenBank/DDBJ databases">
        <title>A Necator americanus chromosomal reference genome.</title>
        <authorList>
            <person name="Ilik V."/>
            <person name="Petrzelkova K.J."/>
            <person name="Pardy F."/>
            <person name="Fuh T."/>
            <person name="Niatou-Singa F.S."/>
            <person name="Gouil Q."/>
            <person name="Baker L."/>
            <person name="Ritchie M.E."/>
            <person name="Jex A.R."/>
            <person name="Gazzola D."/>
            <person name="Li H."/>
            <person name="Toshio Fujiwara R."/>
            <person name="Zhan B."/>
            <person name="Aroian R.V."/>
            <person name="Pafco B."/>
            <person name="Schwarz E.M."/>
        </authorList>
    </citation>
    <scope>NUCLEOTIDE SEQUENCE [LARGE SCALE GENOMIC DNA]</scope>
    <source>
        <strain evidence="2 3">Aroian</strain>
        <tissue evidence="2">Whole animal</tissue>
    </source>
</reference>
<feature type="domain" description="VWFA" evidence="1">
    <location>
        <begin position="466"/>
        <end position="660"/>
    </location>
</feature>
<evidence type="ECO:0000313" key="3">
    <source>
        <dbReference type="Proteomes" id="UP001303046"/>
    </source>
</evidence>
<organism evidence="2 3">
    <name type="scientific">Necator americanus</name>
    <name type="common">Human hookworm</name>
    <dbReference type="NCBI Taxonomy" id="51031"/>
    <lineage>
        <taxon>Eukaryota</taxon>
        <taxon>Metazoa</taxon>
        <taxon>Ecdysozoa</taxon>
        <taxon>Nematoda</taxon>
        <taxon>Chromadorea</taxon>
        <taxon>Rhabditida</taxon>
        <taxon>Rhabditina</taxon>
        <taxon>Rhabditomorpha</taxon>
        <taxon>Strongyloidea</taxon>
        <taxon>Ancylostomatidae</taxon>
        <taxon>Bunostominae</taxon>
        <taxon>Necator</taxon>
    </lineage>
</organism>
<dbReference type="Proteomes" id="UP001303046">
    <property type="component" value="Unassembled WGS sequence"/>
</dbReference>
<gene>
    <name evidence="2" type="primary">Necator_chrIII.g12002</name>
    <name evidence="2" type="ORF">RB195_011236</name>
</gene>
<keyword evidence="3" id="KW-1185">Reference proteome</keyword>
<name>A0ABR1D1Q5_NECAM</name>
<protein>
    <recommendedName>
        <fullName evidence="1">VWFA domain-containing protein</fullName>
    </recommendedName>
</protein>
<dbReference type="EMBL" id="JAVFWL010000003">
    <property type="protein sequence ID" value="KAK6744410.1"/>
    <property type="molecule type" value="Genomic_DNA"/>
</dbReference>
<dbReference type="PROSITE" id="PS50234">
    <property type="entry name" value="VWFA"/>
    <property type="match status" value="1"/>
</dbReference>
<proteinExistence type="predicted"/>
<dbReference type="SUPFAM" id="SSF53300">
    <property type="entry name" value="vWA-like"/>
    <property type="match status" value="1"/>
</dbReference>
<dbReference type="Gene3D" id="3.40.50.410">
    <property type="entry name" value="von Willebrand factor, type A domain"/>
    <property type="match status" value="1"/>
</dbReference>
<evidence type="ECO:0000259" key="1">
    <source>
        <dbReference type="PROSITE" id="PS50234"/>
    </source>
</evidence>